<comment type="caution">
    <text evidence="3">The sequence shown here is derived from an EMBL/GenBank/DDBJ whole genome shotgun (WGS) entry which is preliminary data.</text>
</comment>
<feature type="transmembrane region" description="Helical" evidence="2">
    <location>
        <begin position="1352"/>
        <end position="1374"/>
    </location>
</feature>
<feature type="transmembrane region" description="Helical" evidence="2">
    <location>
        <begin position="766"/>
        <end position="784"/>
    </location>
</feature>
<feature type="transmembrane region" description="Helical" evidence="2">
    <location>
        <begin position="236"/>
        <end position="261"/>
    </location>
</feature>
<keyword evidence="2" id="KW-1133">Transmembrane helix</keyword>
<dbReference type="Proteomes" id="UP000231358">
    <property type="component" value="Unassembled WGS sequence"/>
</dbReference>
<evidence type="ECO:0000256" key="1">
    <source>
        <dbReference type="SAM" id="MobiDB-lite"/>
    </source>
</evidence>
<dbReference type="EMBL" id="NEXV01000554">
    <property type="protein sequence ID" value="PIG81510.1"/>
    <property type="molecule type" value="Genomic_DNA"/>
</dbReference>
<feature type="compositionally biased region" description="Polar residues" evidence="1">
    <location>
        <begin position="9"/>
        <end position="48"/>
    </location>
</feature>
<evidence type="ECO:0000313" key="4">
    <source>
        <dbReference type="Proteomes" id="UP000231358"/>
    </source>
</evidence>
<keyword evidence="2" id="KW-0472">Membrane</keyword>
<proteinExistence type="predicted"/>
<feature type="transmembrane region" description="Helical" evidence="2">
    <location>
        <begin position="830"/>
        <end position="853"/>
    </location>
</feature>
<feature type="transmembrane region" description="Helical" evidence="2">
    <location>
        <begin position="594"/>
        <end position="615"/>
    </location>
</feature>
<evidence type="ECO:0000256" key="2">
    <source>
        <dbReference type="SAM" id="Phobius"/>
    </source>
</evidence>
<name>A0A2G7FLJ0_9EURO</name>
<gene>
    <name evidence="3" type="ORF">AARAC_010563</name>
</gene>
<feature type="transmembrane region" description="Helical" evidence="2">
    <location>
        <begin position="165"/>
        <end position="185"/>
    </location>
</feature>
<reference evidence="3 4" key="1">
    <citation type="submission" date="2017-05" db="EMBL/GenBank/DDBJ databases">
        <title>Genome sequence for an aflatoxigenic pathogen of Argentinian peanut, Aspergillus arachidicola.</title>
        <authorList>
            <person name="Moore G."/>
            <person name="Beltz S.B."/>
            <person name="Mack B.M."/>
        </authorList>
    </citation>
    <scope>NUCLEOTIDE SEQUENCE [LARGE SCALE GENOMIC DNA]</scope>
    <source>
        <strain evidence="3 4">CBS 117610</strain>
    </source>
</reference>
<keyword evidence="4" id="KW-1185">Reference proteome</keyword>
<dbReference type="PANTHER" id="PTHR37544:SF3">
    <property type="entry name" value="SPRAY"/>
    <property type="match status" value="1"/>
</dbReference>
<evidence type="ECO:0000313" key="3">
    <source>
        <dbReference type="EMBL" id="PIG81510.1"/>
    </source>
</evidence>
<sequence length="1474" mass="163283">MMAARSPSPDISLSDRTSDTYDFSANSPVSSDSRPSTLRSQSNESLRQGANDAAADVSDEPQRRDHHSRFHEEGDDSSEDVRVKNGIPEINIIPAPNQPASDSQIPPDQKKQSLSWLPLTLQNNFLGLLSLLALVLCAVTIALLVTSQTNYGLGSDDGSSKILFGWRFSPTLVAVIYIQLTAMLVDDVKRLEPFARLAGPEGSEASSSILQKPGAWWNALHDGFSKRKNGGSSRGWVLFCAALVNVLGFLLISPLSSALLVSVDVTVPRQTDFLRLTPRLDAPLSLSQSRIARFRTISHFAQNVSTSPWVTDKWAMLPVWPSAWESPQFGSLPPTQQTWTAETTVFKSNHSCNKMKLESSSSKEVISGNDRINATFMANTTVLSSGDCRLELTAIIDNGTSSIWTDGGASWSNVTGLNASTGLELQNAAQSKECTGHDYLVLIEGNSTLNVHLCATTYSMSNVTALIDLSGSEPNISFNESEYIQNQQTVPDTLMSTKMMRDQAVDPDWKNSTLTLDFDNSPWLYGPARLLWVIYKNNLTAMIEDKDMTSRAAEIQQRFFGETIQSSLTERGASQYLPTQGHVRTLERRVTTTAGPAITLIVLLFLSFCLLLITWRCSRIQHRPLNLKTDPASLTGATSLLVESPRTRYNLKGFNRESDKELQTLLEGKRYYTNPGTLHETILDQSETVNRTMTELRQESTSRVNWIPGVLRLPALLVLLVCLVAVLTGVVVLYHFAQLSELYGKAFVYQANISIFDKQLSTVGPFSMIPTIIAVCIGLWWGVIDSNFCRLQPYLAMAKRCRPLSESVHLSYQSSYWMWATIKALKNRHWMLVSVTLGTAISPIFTTTMSALLQRDTGVIIQTQVLERSLEIRQIPHVFKTEEYTVRYEDSFMASIIAQLHGNLSSHWMYTAANQLTLNASEPAWSKDGWSFVPVDLSTVSLPIPEKTLDINDQGGLGKSSQINISLATPAIRGRIECSPYEGLLNLSAWLTPTDVSNSSTWSLSPSAGDLKMVYELGVGYKLNKYRPSMIFPEPSDNYTNCVQCTPIFANPSMITCCGNGTDTGADPMAAVGYWSPNGNPGRWSVRTWSRNFTTKWIHGHARSAIELIEPQGTELPHLLFTNIPSITAMNCIPLVETANAEVTVDPATGEVRAFEITEKPKVADNAFSDVFLPHRTSDQVLSEISYNATVSYGVLFMTQMLTAANVQKLYGASRLVGWTVEDTTDSTFNIRDEAHGLNMDFMSYSMYSLAGNDPAALLDPTVFSRLSSKTFSTFFQHFANSNISMTTGSWAYQPINASLPSDLTPAVTDATLLEDAPLAAYQDEIHPISHTNRTVVVRVSQRVEMLKMNAVAVWLSVSILAWLIIATLIVTIFHRQYLRRLIRNVECLGDMLILTAGSENLVHMIREMQAGKLTESEERRLCARLGWFQDGDGNARWGVELLEGYMGRPPVRWLNDDERKNNRGEHAADTSSV</sequence>
<feature type="transmembrane region" description="Helical" evidence="2">
    <location>
        <begin position="713"/>
        <end position="737"/>
    </location>
</feature>
<keyword evidence="2" id="KW-0812">Transmembrane</keyword>
<dbReference type="PANTHER" id="PTHR37544">
    <property type="entry name" value="SPRAY-RELATED"/>
    <property type="match status" value="1"/>
</dbReference>
<organism evidence="3 4">
    <name type="scientific">Aspergillus arachidicola</name>
    <dbReference type="NCBI Taxonomy" id="656916"/>
    <lineage>
        <taxon>Eukaryota</taxon>
        <taxon>Fungi</taxon>
        <taxon>Dikarya</taxon>
        <taxon>Ascomycota</taxon>
        <taxon>Pezizomycotina</taxon>
        <taxon>Eurotiomycetes</taxon>
        <taxon>Eurotiomycetidae</taxon>
        <taxon>Eurotiales</taxon>
        <taxon>Aspergillaceae</taxon>
        <taxon>Aspergillus</taxon>
        <taxon>Aspergillus subgen. Circumdati</taxon>
    </lineage>
</organism>
<protein>
    <submittedName>
        <fullName evidence="3">Uncharacterized protein</fullName>
    </submittedName>
</protein>
<feature type="region of interest" description="Disordered" evidence="1">
    <location>
        <begin position="1"/>
        <end position="82"/>
    </location>
</feature>
<dbReference type="InterPro" id="IPR021840">
    <property type="entry name" value="DUF3433"/>
</dbReference>
<feature type="transmembrane region" description="Helical" evidence="2">
    <location>
        <begin position="125"/>
        <end position="145"/>
    </location>
</feature>
<accession>A0A2G7FLJ0</accession>
<dbReference type="Pfam" id="PF11915">
    <property type="entry name" value="DUF3433"/>
    <property type="match status" value="2"/>
</dbReference>